<comment type="function">
    <text evidence="3 4">Catalyzes the conversion of N5-carboxyaminoimidazole ribonucleotide (N5-CAIR) to 4-carboxy-5-aminoimidazole ribonucleotide (CAIR).</text>
</comment>
<dbReference type="NCBIfam" id="TIGR01162">
    <property type="entry name" value="purE"/>
    <property type="match status" value="1"/>
</dbReference>
<dbReference type="SUPFAM" id="SSF52255">
    <property type="entry name" value="N5-CAIR mutase (phosphoribosylaminoimidazole carboxylase, PurE)"/>
    <property type="match status" value="1"/>
</dbReference>
<evidence type="ECO:0000256" key="4">
    <source>
        <dbReference type="PIRNR" id="PIRNR001338"/>
    </source>
</evidence>
<evidence type="ECO:0000256" key="1">
    <source>
        <dbReference type="ARBA" id="ARBA00022755"/>
    </source>
</evidence>
<dbReference type="RefSeq" id="WP_209512837.1">
    <property type="nucleotide sequence ID" value="NZ_JAGGKS010000010.1"/>
</dbReference>
<evidence type="ECO:0000313" key="7">
    <source>
        <dbReference type="Proteomes" id="UP001519342"/>
    </source>
</evidence>
<dbReference type="PANTHER" id="PTHR23046:SF2">
    <property type="entry name" value="PHOSPHORIBOSYLAMINOIMIDAZOLE CARBOXYLASE"/>
    <property type="match status" value="1"/>
</dbReference>
<accession>A0ABS4GHN3</accession>
<feature type="binding site" evidence="3">
    <location>
        <position position="9"/>
    </location>
    <ligand>
        <name>substrate</name>
    </ligand>
</feature>
<dbReference type="InterPro" id="IPR000031">
    <property type="entry name" value="PurE_dom"/>
</dbReference>
<dbReference type="Pfam" id="PF00731">
    <property type="entry name" value="AIRC"/>
    <property type="match status" value="1"/>
</dbReference>
<dbReference type="SMART" id="SM01001">
    <property type="entry name" value="AIRC"/>
    <property type="match status" value="1"/>
</dbReference>
<comment type="catalytic activity">
    <reaction evidence="3 4">
        <text>5-carboxyamino-1-(5-phospho-D-ribosyl)imidazole + H(+) = 5-amino-1-(5-phospho-D-ribosyl)imidazole-4-carboxylate</text>
        <dbReference type="Rhea" id="RHEA:13193"/>
        <dbReference type="ChEBI" id="CHEBI:15378"/>
        <dbReference type="ChEBI" id="CHEBI:58730"/>
        <dbReference type="ChEBI" id="CHEBI:77657"/>
        <dbReference type="EC" id="5.4.99.18"/>
    </reaction>
</comment>
<dbReference type="PANTHER" id="PTHR23046">
    <property type="entry name" value="PHOSPHORIBOSYLAMINOIMIDAZOLE CARBOXYLASE CATALYTIC SUBUNIT"/>
    <property type="match status" value="1"/>
</dbReference>
<dbReference type="GO" id="GO:0034023">
    <property type="term" value="F:5-(carboxyamino)imidazole ribonucleotide mutase activity"/>
    <property type="evidence" value="ECO:0007669"/>
    <property type="project" value="UniProtKB-EC"/>
</dbReference>
<evidence type="ECO:0000259" key="5">
    <source>
        <dbReference type="SMART" id="SM01001"/>
    </source>
</evidence>
<feature type="binding site" evidence="3">
    <location>
        <position position="39"/>
    </location>
    <ligand>
        <name>substrate</name>
    </ligand>
</feature>
<dbReference type="HAMAP" id="MF_01929">
    <property type="entry name" value="PurE_classI"/>
    <property type="match status" value="1"/>
</dbReference>
<keyword evidence="1 3" id="KW-0658">Purine biosynthesis</keyword>
<evidence type="ECO:0000256" key="2">
    <source>
        <dbReference type="ARBA" id="ARBA00023235"/>
    </source>
</evidence>
<evidence type="ECO:0000313" key="6">
    <source>
        <dbReference type="EMBL" id="MBP1927122.1"/>
    </source>
</evidence>
<gene>
    <name evidence="3" type="primary">purE</name>
    <name evidence="6" type="ORF">J2Z76_002995</name>
</gene>
<dbReference type="InterPro" id="IPR024694">
    <property type="entry name" value="PurE_prokaryotes"/>
</dbReference>
<organism evidence="6 7">
    <name type="scientific">Sedimentibacter acidaminivorans</name>
    <dbReference type="NCBI Taxonomy" id="913099"/>
    <lineage>
        <taxon>Bacteria</taxon>
        <taxon>Bacillati</taxon>
        <taxon>Bacillota</taxon>
        <taxon>Tissierellia</taxon>
        <taxon>Sedimentibacter</taxon>
    </lineage>
</organism>
<dbReference type="Gene3D" id="3.40.50.1970">
    <property type="match status" value="1"/>
</dbReference>
<feature type="binding site" evidence="3">
    <location>
        <position position="12"/>
    </location>
    <ligand>
        <name>substrate</name>
    </ligand>
</feature>
<keyword evidence="7" id="KW-1185">Reference proteome</keyword>
<keyword evidence="2 3" id="KW-0413">Isomerase</keyword>
<dbReference type="EMBL" id="JAGGKS010000010">
    <property type="protein sequence ID" value="MBP1927122.1"/>
    <property type="molecule type" value="Genomic_DNA"/>
</dbReference>
<dbReference type="PIRSF" id="PIRSF001338">
    <property type="entry name" value="AIR_carboxylase"/>
    <property type="match status" value="1"/>
</dbReference>
<dbReference type="Proteomes" id="UP001519342">
    <property type="component" value="Unassembled WGS sequence"/>
</dbReference>
<feature type="domain" description="PurE" evidence="5">
    <location>
        <begin position="1"/>
        <end position="150"/>
    </location>
</feature>
<sequence length="164" mass="17678">MKIAIVMGSDSDFPVVEKGLKILNDFSVEVDVRVISAHRTPFTALEFAKNAEENGYELIIGAAGKAAHLPGVLAGCTPLPVIGLPIKASELDGMDALLAIVQMPPGVPVATVAINSAENAALLAVQILSVKYPELRNKFKEYKEQMAQKVVEKDRKLNKKINNK</sequence>
<proteinExistence type="inferred from homology"/>
<comment type="pathway">
    <text evidence="3 4">Purine metabolism; IMP biosynthesis via de novo pathway; 5-amino-1-(5-phospho-D-ribosyl)imidazole-4-carboxylate from 5-amino-1-(5-phospho-D-ribosyl)imidazole (N5-CAIR route): step 2/2.</text>
</comment>
<dbReference type="InterPro" id="IPR033747">
    <property type="entry name" value="PurE_ClassI"/>
</dbReference>
<comment type="caution">
    <text evidence="6">The sequence shown here is derived from an EMBL/GenBank/DDBJ whole genome shotgun (WGS) entry which is preliminary data.</text>
</comment>
<comment type="similarity">
    <text evidence="3">Belongs to the AIR carboxylase family. Class I subfamily.</text>
</comment>
<evidence type="ECO:0000256" key="3">
    <source>
        <dbReference type="HAMAP-Rule" id="MF_01929"/>
    </source>
</evidence>
<name>A0ABS4GHN3_9FIRM</name>
<dbReference type="EC" id="5.4.99.18" evidence="3 4"/>
<protein>
    <recommendedName>
        <fullName evidence="3 4">N5-carboxyaminoimidazole ribonucleotide mutase</fullName>
        <shortName evidence="3 4">N5-CAIR mutase</shortName>
        <ecNumber evidence="3 4">5.4.99.18</ecNumber>
    </recommendedName>
    <alternativeName>
        <fullName evidence="3">5-(carboxyamino)imidazole ribonucleotide mutase</fullName>
    </alternativeName>
</protein>
<reference evidence="6 7" key="1">
    <citation type="submission" date="2021-03" db="EMBL/GenBank/DDBJ databases">
        <title>Genomic Encyclopedia of Type Strains, Phase IV (KMG-IV): sequencing the most valuable type-strain genomes for metagenomic binning, comparative biology and taxonomic classification.</title>
        <authorList>
            <person name="Goeker M."/>
        </authorList>
    </citation>
    <scope>NUCLEOTIDE SEQUENCE [LARGE SCALE GENOMIC DNA]</scope>
    <source>
        <strain evidence="6 7">DSM 24004</strain>
    </source>
</reference>